<feature type="transmembrane region" description="Helical" evidence="1">
    <location>
        <begin position="111"/>
        <end position="130"/>
    </location>
</feature>
<evidence type="ECO:0000313" key="4">
    <source>
        <dbReference type="Proteomes" id="UP000001880"/>
    </source>
</evidence>
<protein>
    <submittedName>
        <fullName evidence="3">Peptidase M56 BlaR1</fullName>
    </submittedName>
</protein>
<dbReference type="InterPro" id="IPR002048">
    <property type="entry name" value="EF_hand_dom"/>
</dbReference>
<dbReference type="Proteomes" id="UP000001880">
    <property type="component" value="Chromosome"/>
</dbReference>
<keyword evidence="1" id="KW-1133">Transmembrane helix</keyword>
<accession>D0LRH7</accession>
<dbReference type="CDD" id="cd07341">
    <property type="entry name" value="M56_BlaR1_MecR1_like"/>
    <property type="match status" value="1"/>
</dbReference>
<dbReference type="EMBL" id="CP001804">
    <property type="protein sequence ID" value="ACY17205.1"/>
    <property type="molecule type" value="Genomic_DNA"/>
</dbReference>
<organism evidence="3 4">
    <name type="scientific">Haliangium ochraceum (strain DSM 14365 / JCM 11303 / SMP-2)</name>
    <dbReference type="NCBI Taxonomy" id="502025"/>
    <lineage>
        <taxon>Bacteria</taxon>
        <taxon>Pseudomonadati</taxon>
        <taxon>Myxococcota</taxon>
        <taxon>Polyangia</taxon>
        <taxon>Haliangiales</taxon>
        <taxon>Kofleriaceae</taxon>
        <taxon>Haliangium</taxon>
    </lineage>
</organism>
<name>D0LRH7_HALO1</name>
<keyword evidence="1" id="KW-0812">Transmembrane</keyword>
<dbReference type="eggNOG" id="COG4219">
    <property type="taxonomic scope" value="Bacteria"/>
</dbReference>
<reference evidence="3 4" key="1">
    <citation type="journal article" date="2010" name="Stand. Genomic Sci.">
        <title>Complete genome sequence of Haliangium ochraceum type strain (SMP-2).</title>
        <authorList>
            <consortium name="US DOE Joint Genome Institute (JGI-PGF)"/>
            <person name="Ivanova N."/>
            <person name="Daum C."/>
            <person name="Lang E."/>
            <person name="Abt B."/>
            <person name="Kopitz M."/>
            <person name="Saunders E."/>
            <person name="Lapidus A."/>
            <person name="Lucas S."/>
            <person name="Glavina Del Rio T."/>
            <person name="Nolan M."/>
            <person name="Tice H."/>
            <person name="Copeland A."/>
            <person name="Cheng J.F."/>
            <person name="Chen F."/>
            <person name="Bruce D."/>
            <person name="Goodwin L."/>
            <person name="Pitluck S."/>
            <person name="Mavromatis K."/>
            <person name="Pati A."/>
            <person name="Mikhailova N."/>
            <person name="Chen A."/>
            <person name="Palaniappan K."/>
            <person name="Land M."/>
            <person name="Hauser L."/>
            <person name="Chang Y.J."/>
            <person name="Jeffries C.D."/>
            <person name="Detter J.C."/>
            <person name="Brettin T."/>
            <person name="Rohde M."/>
            <person name="Goker M."/>
            <person name="Bristow J."/>
            <person name="Markowitz V."/>
            <person name="Eisen J.A."/>
            <person name="Hugenholtz P."/>
            <person name="Kyrpides N.C."/>
            <person name="Klenk H.P."/>
        </authorList>
    </citation>
    <scope>NUCLEOTIDE SEQUENCE [LARGE SCALE GENOMIC DNA]</scope>
    <source>
        <strain evidence="4">DSM 14365 / CIP 107738 / JCM 11303 / AJ 13395 / SMP-2</strain>
    </source>
</reference>
<evidence type="ECO:0000259" key="2">
    <source>
        <dbReference type="PROSITE" id="PS50222"/>
    </source>
</evidence>
<dbReference type="InterPro" id="IPR052173">
    <property type="entry name" value="Beta-lactam_resp_regulator"/>
</dbReference>
<evidence type="ECO:0000313" key="3">
    <source>
        <dbReference type="EMBL" id="ACY17205.1"/>
    </source>
</evidence>
<sequence>MNSAAMWRGVDAALERLAELSVTGLLHGTVLAAITALVCATLLRRARPALLAALWTVVLIKFLAPLGPELPVSLSGLLEALLTGSVGADVGIDTLTRSGPRSAPALSAGEMLWLAAQLALVAGYAAVVLWRLRRHVQAHRALSRWARAGAEGDAMLRAALARAGARIGLGHLPELRVRDDASSPQIAGVLRPVLVVPAWLLAQRERLDAALLHELAHLRRRDPWVRCLQVLAGSLLWAWPVVHWVNRRIDVHREAACDQWALDGGPLDGAGYARMLVAFARRQVEGPAPATMALLGTRKQIEHRVGVLLHGPRRPRVGYASALVLTLWALISLGTTKAAAAEGGADECVITADMVAELLAHFPEADRDGDGVLTREEMCAHRARLEQALGGDVSESDVAAAGYARLMTSAGRSSEIDGESLSFRENWDPAGWPDCAACSCSMASDVGGVSTAVSFDNTICTNEDK</sequence>
<dbReference type="STRING" id="502025.Hoch_4715"/>
<dbReference type="KEGG" id="hoh:Hoch_4715"/>
<dbReference type="InterPro" id="IPR008756">
    <property type="entry name" value="Peptidase_M56"/>
</dbReference>
<dbReference type="InterPro" id="IPR018247">
    <property type="entry name" value="EF_Hand_1_Ca_BS"/>
</dbReference>
<dbReference type="PROSITE" id="PS00018">
    <property type="entry name" value="EF_HAND_1"/>
    <property type="match status" value="1"/>
</dbReference>
<dbReference type="AlphaFoldDB" id="D0LRH7"/>
<feature type="domain" description="EF-hand" evidence="2">
    <location>
        <begin position="353"/>
        <end position="388"/>
    </location>
</feature>
<proteinExistence type="predicted"/>
<keyword evidence="1" id="KW-0472">Membrane</keyword>
<feature type="transmembrane region" description="Helical" evidence="1">
    <location>
        <begin position="20"/>
        <end position="43"/>
    </location>
</feature>
<dbReference type="RefSeq" id="WP_012829803.1">
    <property type="nucleotide sequence ID" value="NC_013440.1"/>
</dbReference>
<dbReference type="HOGENOM" id="CLU_587624_0_0_7"/>
<dbReference type="PANTHER" id="PTHR34978:SF3">
    <property type="entry name" value="SLR0241 PROTEIN"/>
    <property type="match status" value="1"/>
</dbReference>
<dbReference type="PROSITE" id="PS50222">
    <property type="entry name" value="EF_HAND_2"/>
    <property type="match status" value="1"/>
</dbReference>
<dbReference type="PANTHER" id="PTHR34978">
    <property type="entry name" value="POSSIBLE SENSOR-TRANSDUCER PROTEIN BLAR"/>
    <property type="match status" value="1"/>
</dbReference>
<keyword evidence="4" id="KW-1185">Reference proteome</keyword>
<feature type="transmembrane region" description="Helical" evidence="1">
    <location>
        <begin position="50"/>
        <end position="67"/>
    </location>
</feature>
<dbReference type="Pfam" id="PF05569">
    <property type="entry name" value="Peptidase_M56"/>
    <property type="match status" value="1"/>
</dbReference>
<gene>
    <name evidence="3" type="ordered locus">Hoch_4715</name>
</gene>
<evidence type="ECO:0000256" key="1">
    <source>
        <dbReference type="SAM" id="Phobius"/>
    </source>
</evidence>
<dbReference type="GO" id="GO:0005509">
    <property type="term" value="F:calcium ion binding"/>
    <property type="evidence" value="ECO:0007669"/>
    <property type="project" value="InterPro"/>
</dbReference>
<dbReference type="OrthoDB" id="15218at2"/>